<name>A0A2J6RP98_HYAVF</name>
<dbReference type="STRING" id="1149755.A0A2J6RP98"/>
<evidence type="ECO:0000313" key="1">
    <source>
        <dbReference type="EMBL" id="PMD40333.1"/>
    </source>
</evidence>
<accession>A0A2J6RP98</accession>
<dbReference type="Proteomes" id="UP000235786">
    <property type="component" value="Unassembled WGS sequence"/>
</dbReference>
<keyword evidence="2" id="KW-1185">Reference proteome</keyword>
<organism evidence="1 2">
    <name type="scientific">Hyaloscypha variabilis (strain UAMH 11265 / GT02V1 / F)</name>
    <name type="common">Meliniomyces variabilis</name>
    <dbReference type="NCBI Taxonomy" id="1149755"/>
    <lineage>
        <taxon>Eukaryota</taxon>
        <taxon>Fungi</taxon>
        <taxon>Dikarya</taxon>
        <taxon>Ascomycota</taxon>
        <taxon>Pezizomycotina</taxon>
        <taxon>Leotiomycetes</taxon>
        <taxon>Helotiales</taxon>
        <taxon>Hyaloscyphaceae</taxon>
        <taxon>Hyaloscypha</taxon>
        <taxon>Hyaloscypha variabilis</taxon>
    </lineage>
</organism>
<evidence type="ECO:0000313" key="2">
    <source>
        <dbReference type="Proteomes" id="UP000235786"/>
    </source>
</evidence>
<sequence length="189" mass="22194">MNKPNTTLTLLTNVKNEPQKTWELVNNQLEPLRQKQFLTRHQITERYVSAQPWEYYQTAMFPCPVVVVGSGNMDHKAYHTYANSRFNPATDRFLNEPHYLDQDYFYDAPLELLPQGNKFETYFDANRKEWDKIFMTYSKDHAYYASVSFKRAISSIRTGFSAKQLATLREQIAVAKESGLKARYWDLPS</sequence>
<dbReference type="OrthoDB" id="4153866at2759"/>
<dbReference type="AlphaFoldDB" id="A0A2J6RP98"/>
<dbReference type="EMBL" id="KZ613945">
    <property type="protein sequence ID" value="PMD40333.1"/>
    <property type="molecule type" value="Genomic_DNA"/>
</dbReference>
<proteinExistence type="predicted"/>
<reference evidence="1 2" key="1">
    <citation type="submission" date="2016-04" db="EMBL/GenBank/DDBJ databases">
        <title>A degradative enzymes factory behind the ericoid mycorrhizal symbiosis.</title>
        <authorList>
            <consortium name="DOE Joint Genome Institute"/>
            <person name="Martino E."/>
            <person name="Morin E."/>
            <person name="Grelet G."/>
            <person name="Kuo A."/>
            <person name="Kohler A."/>
            <person name="Daghino S."/>
            <person name="Barry K."/>
            <person name="Choi C."/>
            <person name="Cichocki N."/>
            <person name="Clum A."/>
            <person name="Copeland A."/>
            <person name="Hainaut M."/>
            <person name="Haridas S."/>
            <person name="Labutti K."/>
            <person name="Lindquist E."/>
            <person name="Lipzen A."/>
            <person name="Khouja H.-R."/>
            <person name="Murat C."/>
            <person name="Ohm R."/>
            <person name="Olson A."/>
            <person name="Spatafora J."/>
            <person name="Veneault-Fourrey C."/>
            <person name="Henrissat B."/>
            <person name="Grigoriev I."/>
            <person name="Martin F."/>
            <person name="Perotto S."/>
        </authorList>
    </citation>
    <scope>NUCLEOTIDE SEQUENCE [LARGE SCALE GENOMIC DNA]</scope>
    <source>
        <strain evidence="1 2">F</strain>
    </source>
</reference>
<gene>
    <name evidence="1" type="ORF">L207DRAFT_582542</name>
</gene>
<protein>
    <submittedName>
        <fullName evidence="1">Uncharacterized protein</fullName>
    </submittedName>
</protein>